<keyword evidence="2" id="KW-1185">Reference proteome</keyword>
<evidence type="ECO:0000313" key="1">
    <source>
        <dbReference type="EMBL" id="MDI1491263.1"/>
    </source>
</evidence>
<comment type="caution">
    <text evidence="1">The sequence shown here is derived from an EMBL/GenBank/DDBJ whole genome shotgun (WGS) entry which is preliminary data.</text>
</comment>
<reference evidence="1" key="1">
    <citation type="journal article" date="2023" name="Genome Biol. Evol.">
        <title>First Whole Genome Sequence and Flow Cytometry Genome Size Data for the Lichen-Forming Fungus Ramalina farinacea (Ascomycota).</title>
        <authorList>
            <person name="Llewellyn T."/>
            <person name="Mian S."/>
            <person name="Hill R."/>
            <person name="Leitch I.J."/>
            <person name="Gaya E."/>
        </authorList>
    </citation>
    <scope>NUCLEOTIDE SEQUENCE</scope>
    <source>
        <strain evidence="1">LIQ254RAFAR</strain>
    </source>
</reference>
<organism evidence="1 2">
    <name type="scientific">Ramalina farinacea</name>
    <dbReference type="NCBI Taxonomy" id="258253"/>
    <lineage>
        <taxon>Eukaryota</taxon>
        <taxon>Fungi</taxon>
        <taxon>Dikarya</taxon>
        <taxon>Ascomycota</taxon>
        <taxon>Pezizomycotina</taxon>
        <taxon>Lecanoromycetes</taxon>
        <taxon>OSLEUM clade</taxon>
        <taxon>Lecanoromycetidae</taxon>
        <taxon>Lecanorales</taxon>
        <taxon>Lecanorineae</taxon>
        <taxon>Ramalinaceae</taxon>
        <taxon>Ramalina</taxon>
    </lineage>
</organism>
<proteinExistence type="predicted"/>
<accession>A0AA43QRF7</accession>
<dbReference type="AlphaFoldDB" id="A0AA43QRF7"/>
<protein>
    <submittedName>
        <fullName evidence="1">Uncharacterized protein</fullName>
    </submittedName>
</protein>
<dbReference type="EMBL" id="JAPUFD010000014">
    <property type="protein sequence ID" value="MDI1491263.1"/>
    <property type="molecule type" value="Genomic_DNA"/>
</dbReference>
<evidence type="ECO:0000313" key="2">
    <source>
        <dbReference type="Proteomes" id="UP001161017"/>
    </source>
</evidence>
<name>A0AA43QRF7_9LECA</name>
<gene>
    <name evidence="1" type="ORF">OHK93_002472</name>
</gene>
<dbReference type="Proteomes" id="UP001161017">
    <property type="component" value="Unassembled WGS sequence"/>
</dbReference>
<sequence length="156" mass="17274">MSAPFRMKSSAEEVSCGGDSDCEITLTYNNRRFVVLLSREPSLPSNAPDSIECTYPRKLDSALESKDPRKLTTITDKVFGFLATLPQPISQEFASLTGDEPEILDIESCMNPETYKLQMITVDEKPKVARRNDNGSSSTIHSKFFSSDVRTVAGDL</sequence>